<comment type="similarity">
    <text evidence="7">Belongs to the DHHC palmitoyltransferase family.</text>
</comment>
<dbReference type="GO" id="GO:0005794">
    <property type="term" value="C:Golgi apparatus"/>
    <property type="evidence" value="ECO:0000318"/>
    <property type="project" value="GO_Central"/>
</dbReference>
<evidence type="ECO:0000313" key="10">
    <source>
        <dbReference type="Proteomes" id="UP000001646"/>
    </source>
</evidence>
<dbReference type="OrthoDB" id="9909019at2759"/>
<keyword evidence="5 7" id="KW-0472">Membrane</keyword>
<organism evidence="9 10">
    <name type="scientific">Anolis carolinensis</name>
    <name type="common">Green anole</name>
    <name type="synonym">American chameleon</name>
    <dbReference type="NCBI Taxonomy" id="28377"/>
    <lineage>
        <taxon>Eukaryota</taxon>
        <taxon>Metazoa</taxon>
        <taxon>Chordata</taxon>
        <taxon>Craniata</taxon>
        <taxon>Vertebrata</taxon>
        <taxon>Euteleostomi</taxon>
        <taxon>Lepidosauria</taxon>
        <taxon>Squamata</taxon>
        <taxon>Bifurcata</taxon>
        <taxon>Unidentata</taxon>
        <taxon>Episquamata</taxon>
        <taxon>Toxicofera</taxon>
        <taxon>Iguania</taxon>
        <taxon>Dactyloidae</taxon>
        <taxon>Anolis</taxon>
    </lineage>
</organism>
<dbReference type="GO" id="GO:0006612">
    <property type="term" value="P:protein targeting to membrane"/>
    <property type="evidence" value="ECO:0000318"/>
    <property type="project" value="GO_Central"/>
</dbReference>
<dbReference type="GeneTree" id="ENSGT00940000161608"/>
<dbReference type="Pfam" id="PF01529">
    <property type="entry name" value="DHHC"/>
    <property type="match status" value="1"/>
</dbReference>
<keyword evidence="3 7" id="KW-0812">Transmembrane</keyword>
<protein>
    <recommendedName>
        <fullName evidence="7">Palmitoyltransferase</fullName>
        <ecNumber evidence="7">2.3.1.225</ecNumber>
    </recommendedName>
</protein>
<feature type="domain" description="Palmitoyltransferase DHHC" evidence="8">
    <location>
        <begin position="125"/>
        <end position="277"/>
    </location>
</feature>
<feature type="transmembrane region" description="Helical" evidence="7">
    <location>
        <begin position="44"/>
        <end position="67"/>
    </location>
</feature>
<feature type="transmembrane region" description="Helical" evidence="7">
    <location>
        <begin position="170"/>
        <end position="196"/>
    </location>
</feature>
<evidence type="ECO:0000256" key="1">
    <source>
        <dbReference type="ARBA" id="ARBA00004141"/>
    </source>
</evidence>
<dbReference type="PANTHER" id="PTHR22883:SF22">
    <property type="entry name" value="PALMITOYLTRANSFERASE ZDHHC11-RELATED"/>
    <property type="match status" value="1"/>
</dbReference>
<evidence type="ECO:0000256" key="4">
    <source>
        <dbReference type="ARBA" id="ARBA00022989"/>
    </source>
</evidence>
<comment type="catalytic activity">
    <reaction evidence="7">
        <text>L-cysteinyl-[protein] + hexadecanoyl-CoA = S-hexadecanoyl-L-cysteinyl-[protein] + CoA</text>
        <dbReference type="Rhea" id="RHEA:36683"/>
        <dbReference type="Rhea" id="RHEA-COMP:10131"/>
        <dbReference type="Rhea" id="RHEA-COMP:11032"/>
        <dbReference type="ChEBI" id="CHEBI:29950"/>
        <dbReference type="ChEBI" id="CHEBI:57287"/>
        <dbReference type="ChEBI" id="CHEBI:57379"/>
        <dbReference type="ChEBI" id="CHEBI:74151"/>
        <dbReference type="EC" id="2.3.1.225"/>
    </reaction>
</comment>
<reference evidence="9" key="3">
    <citation type="submission" date="2025-09" db="UniProtKB">
        <authorList>
            <consortium name="Ensembl"/>
        </authorList>
    </citation>
    <scope>IDENTIFICATION</scope>
</reference>
<evidence type="ECO:0000256" key="6">
    <source>
        <dbReference type="ARBA" id="ARBA00023315"/>
    </source>
</evidence>
<proteinExistence type="inferred from homology"/>
<evidence type="ECO:0000313" key="9">
    <source>
        <dbReference type="Ensembl" id="ENSACAP00000030284.1"/>
    </source>
</evidence>
<comment type="domain">
    <text evidence="7">The DHHC domain is required for palmitoyltransferase activity.</text>
</comment>
<comment type="subcellular location">
    <subcellularLocation>
        <location evidence="1">Membrane</location>
        <topology evidence="1">Multi-pass membrane protein</topology>
    </subcellularLocation>
</comment>
<dbReference type="EC" id="2.3.1.225" evidence="7"/>
<feature type="transmembrane region" description="Helical" evidence="7">
    <location>
        <begin position="74"/>
        <end position="96"/>
    </location>
</feature>
<dbReference type="GO" id="GO:0140374">
    <property type="term" value="P:antiviral innate immune response"/>
    <property type="evidence" value="ECO:0000318"/>
    <property type="project" value="GO_Central"/>
</dbReference>
<sequence length="325" mass="37179">MVNITEMACYNKRQRQTGPEQVNDHIVAPLHSRVNGWSFPLHSFQLLTLLLYSYLAIVSFGIYIPLLPNEWRRVAYVVIGIVFVHHLITHLIAVTIDPADENILAKKNYDKPMPLFDRSKFKHVIQNQHCYLCEVDVGPKTKHCSTCNKCIADFDHHCNWLNNCVGSRNYWFFFNAVVSATVGILLLILMMLYVFIQYFVDPAQLRTSPQFESVRGNATWLVFLPLAPVETTAVAILALATLSVVLGSASFLLVGHLLAFHLYLLSKKMNTYEYMTQHRSKQHTIHQELNSETTSDQTCRTEPLQVTLYYYPPPPLSVFLLCITS</sequence>
<dbReference type="InterPro" id="IPR001594">
    <property type="entry name" value="Palmitoyltrfase_DHHC"/>
</dbReference>
<evidence type="ECO:0000256" key="2">
    <source>
        <dbReference type="ARBA" id="ARBA00022679"/>
    </source>
</evidence>
<dbReference type="GO" id="GO:0005783">
    <property type="term" value="C:endoplasmic reticulum"/>
    <property type="evidence" value="ECO:0000318"/>
    <property type="project" value="GO_Central"/>
</dbReference>
<evidence type="ECO:0000256" key="3">
    <source>
        <dbReference type="ARBA" id="ARBA00022692"/>
    </source>
</evidence>
<accession>A0A803T4Z4</accession>
<dbReference type="GO" id="GO:0010008">
    <property type="term" value="C:endosome membrane"/>
    <property type="evidence" value="ECO:0007669"/>
    <property type="project" value="Ensembl"/>
</dbReference>
<feature type="transmembrane region" description="Helical" evidence="7">
    <location>
        <begin position="245"/>
        <end position="265"/>
    </location>
</feature>
<dbReference type="PROSITE" id="PS50216">
    <property type="entry name" value="DHHC"/>
    <property type="match status" value="1"/>
</dbReference>
<keyword evidence="10" id="KW-1185">Reference proteome</keyword>
<gene>
    <name evidence="9" type="primary">LOC100567529</name>
</gene>
<keyword evidence="4 7" id="KW-1133">Transmembrane helix</keyword>
<dbReference type="AlphaFoldDB" id="A0A803T4Z4"/>
<dbReference type="InterPro" id="IPR039859">
    <property type="entry name" value="PFA4/ZDH16/20/ERF2-like"/>
</dbReference>
<dbReference type="GO" id="GO:0019706">
    <property type="term" value="F:protein-cysteine S-palmitoyltransferase activity"/>
    <property type="evidence" value="ECO:0000318"/>
    <property type="project" value="GO_Central"/>
</dbReference>
<dbReference type="GO" id="GO:0002230">
    <property type="term" value="P:positive regulation of defense response to virus by host"/>
    <property type="evidence" value="ECO:0007669"/>
    <property type="project" value="Ensembl"/>
</dbReference>
<keyword evidence="2 7" id="KW-0808">Transferase</keyword>
<reference evidence="9" key="2">
    <citation type="submission" date="2025-08" db="UniProtKB">
        <authorList>
            <consortium name="Ensembl"/>
        </authorList>
    </citation>
    <scope>IDENTIFICATION</scope>
</reference>
<dbReference type="InParanoid" id="A0A803T4Z4"/>
<feature type="transmembrane region" description="Helical" evidence="7">
    <location>
        <begin position="217"/>
        <end position="239"/>
    </location>
</feature>
<dbReference type="Ensembl" id="ENSACAT00000044598.1">
    <property type="protein sequence ID" value="ENSACAP00000030284.1"/>
    <property type="gene ID" value="ENSACAG00000040247.1"/>
</dbReference>
<evidence type="ECO:0000259" key="8">
    <source>
        <dbReference type="Pfam" id="PF01529"/>
    </source>
</evidence>
<keyword evidence="6 7" id="KW-0012">Acyltransferase</keyword>
<evidence type="ECO:0000256" key="7">
    <source>
        <dbReference type="RuleBase" id="RU079119"/>
    </source>
</evidence>
<evidence type="ECO:0000256" key="5">
    <source>
        <dbReference type="ARBA" id="ARBA00023136"/>
    </source>
</evidence>
<name>A0A803T4Z4_ANOCA</name>
<reference evidence="9 10" key="1">
    <citation type="submission" date="2009-12" db="EMBL/GenBank/DDBJ databases">
        <title>The Genome Sequence of Anolis carolinensis (Green Anole Lizard).</title>
        <authorList>
            <consortium name="The Genome Sequencing Platform"/>
            <person name="Di Palma F."/>
            <person name="Alfoldi J."/>
            <person name="Heiman D."/>
            <person name="Young S."/>
            <person name="Grabherr M."/>
            <person name="Johnson J."/>
            <person name="Lander E.S."/>
            <person name="Lindblad-Toh K."/>
        </authorList>
    </citation>
    <scope>NUCLEOTIDE SEQUENCE [LARGE SCALE GENOMIC DNA]</scope>
    <source>
        <strain evidence="9 10">JBL SC #1</strain>
    </source>
</reference>
<dbReference type="PANTHER" id="PTHR22883">
    <property type="entry name" value="ZINC FINGER DHHC DOMAIN CONTAINING PROTEIN"/>
    <property type="match status" value="1"/>
</dbReference>
<dbReference type="Proteomes" id="UP000001646">
    <property type="component" value="Chromosome 6"/>
</dbReference>